<evidence type="ECO:0000256" key="1">
    <source>
        <dbReference type="SAM" id="Phobius"/>
    </source>
</evidence>
<name>A0ABD2QD16_9PLAT</name>
<dbReference type="Proteomes" id="UP001626550">
    <property type="component" value="Unassembled WGS sequence"/>
</dbReference>
<dbReference type="EMBL" id="JBJKFK010000504">
    <property type="protein sequence ID" value="KAL3316646.1"/>
    <property type="molecule type" value="Genomic_DNA"/>
</dbReference>
<evidence type="ECO:0000313" key="3">
    <source>
        <dbReference type="Proteomes" id="UP001626550"/>
    </source>
</evidence>
<keyword evidence="1" id="KW-0812">Transmembrane</keyword>
<keyword evidence="1" id="KW-1133">Transmembrane helix</keyword>
<feature type="transmembrane region" description="Helical" evidence="1">
    <location>
        <begin position="97"/>
        <end position="120"/>
    </location>
</feature>
<keyword evidence="1" id="KW-0472">Membrane</keyword>
<feature type="transmembrane region" description="Helical" evidence="1">
    <location>
        <begin position="45"/>
        <end position="69"/>
    </location>
</feature>
<dbReference type="AlphaFoldDB" id="A0ABD2QD16"/>
<reference evidence="2 3" key="1">
    <citation type="submission" date="2024-11" db="EMBL/GenBank/DDBJ databases">
        <title>Adaptive evolution of stress response genes in parasites aligns with host niche diversity.</title>
        <authorList>
            <person name="Hahn C."/>
            <person name="Resl P."/>
        </authorList>
    </citation>
    <scope>NUCLEOTIDE SEQUENCE [LARGE SCALE GENOMIC DNA]</scope>
    <source>
        <strain evidence="2">EGGRZ-B1_66</strain>
        <tissue evidence="2">Body</tissue>
    </source>
</reference>
<proteinExistence type="predicted"/>
<accession>A0ABD2QD16</accession>
<comment type="caution">
    <text evidence="2">The sequence shown here is derived from an EMBL/GenBank/DDBJ whole genome shotgun (WGS) entry which is preliminary data.</text>
</comment>
<evidence type="ECO:0000313" key="2">
    <source>
        <dbReference type="EMBL" id="KAL3316646.1"/>
    </source>
</evidence>
<sequence>MNLHSFPGLLKCSDLSRNAELHPKIVPLIRGSLHRKISNPNAKTYFIISLLVCLFFNPIFGSVAMMYSIKCHKLLKRCKGRPIGIATRKRLLFYGRIALLLNSIGISSTVSLFMLFLFLLKTAK</sequence>
<keyword evidence="3" id="KW-1185">Reference proteome</keyword>
<gene>
    <name evidence="2" type="ORF">Ciccas_004694</name>
</gene>
<organism evidence="2 3">
    <name type="scientific">Cichlidogyrus casuarinus</name>
    <dbReference type="NCBI Taxonomy" id="1844966"/>
    <lineage>
        <taxon>Eukaryota</taxon>
        <taxon>Metazoa</taxon>
        <taxon>Spiralia</taxon>
        <taxon>Lophotrochozoa</taxon>
        <taxon>Platyhelminthes</taxon>
        <taxon>Monogenea</taxon>
        <taxon>Monopisthocotylea</taxon>
        <taxon>Dactylogyridea</taxon>
        <taxon>Ancyrocephalidae</taxon>
        <taxon>Cichlidogyrus</taxon>
    </lineage>
</organism>
<protein>
    <submittedName>
        <fullName evidence="2">Uncharacterized protein</fullName>
    </submittedName>
</protein>